<keyword evidence="3" id="KW-0479">Metal-binding</keyword>
<dbReference type="STRING" id="1003.SAMN04488541_103428"/>
<dbReference type="AlphaFoldDB" id="A0A1I2ITE4"/>
<sequence>MQSFRTELELENPVVEQDIIKLEKQIRLYREGKIDEDKFRSLRLVRGIYGQRQPGVQMIRIKFPQGKITSQKLFRVSDVADTYSNGILHLTTRQDIQIHYVSLDVTPQLWAELEQDEITIREACGNTVRNITASAFAGIDYYEPFDVSPYAQKMFEYFLRNPICGDMGRKIKIAFSSSEVDSAFTFMHDFGFIPKIQIRNGQKIKGFKVLVGGGLGQQPVHAFTAFEFLEEEKIIPFTEAALRVFDRYGERNKRMQARLKFLIKELGQEEFLRLVEKEQKSLLNQVVRVSNSENEEKYLLNTLSEIAIRTEHIAANKQAKYSLWKTTNTFRQKQTGYYAVGIKITQGNISTALARKIAHIADIYTGDDMRITASQNLLLRFVPEANLPFIFNYLDEIGLANVGFETTFDVTTCPGTVTCNLGVASSMGLAEVLEEILVKEYPQFATNRQLSIKISGCMNACGQHVIANIGFQGMSMNIGKAVAPAFQVVLGGGVLSNGQGQFAEKTLKVLSRRTPDALRTLLNDYQANKLENELYNDYYQRQGKKYFFTLLAPFADTSNVAEEELIDWGNEDSYQKAVGIGECAGVIIDLISTLFVETEEKIDTAELALDAGQLADAAYHTYNAMIYTAKALLISIEAKTNSHQSIIDGFDREFIQTGKIDLGSSFAELALQVAEQVPMYSFVSNYLRKAKEFLLKAKGYRNSVLS</sequence>
<keyword evidence="5" id="KW-0408">Iron</keyword>
<dbReference type="PANTHER" id="PTHR32439:SF9">
    <property type="entry name" value="BLR3264 PROTEIN"/>
    <property type="match status" value="1"/>
</dbReference>
<keyword evidence="11" id="KW-1185">Reference proteome</keyword>
<feature type="domain" description="Nitrite/Sulfite reductase ferredoxin-like" evidence="8">
    <location>
        <begin position="331"/>
        <end position="396"/>
    </location>
</feature>
<dbReference type="Pfam" id="PF03460">
    <property type="entry name" value="NIR_SIR_ferr"/>
    <property type="match status" value="2"/>
</dbReference>
<gene>
    <name evidence="10" type="ORF">SAMN04488541_103428</name>
</gene>
<dbReference type="Gene3D" id="3.90.480.10">
    <property type="entry name" value="Sulfite Reductase Hemoprotein,Domain 2"/>
    <property type="match status" value="1"/>
</dbReference>
<evidence type="ECO:0000256" key="4">
    <source>
        <dbReference type="ARBA" id="ARBA00023002"/>
    </source>
</evidence>
<feature type="domain" description="Nitrite/sulphite reductase 4Fe-4S" evidence="7">
    <location>
        <begin position="408"/>
        <end position="526"/>
    </location>
</feature>
<evidence type="ECO:0000313" key="10">
    <source>
        <dbReference type="EMBL" id="SFF43781.1"/>
    </source>
</evidence>
<dbReference type="Proteomes" id="UP000199513">
    <property type="component" value="Unassembled WGS sequence"/>
</dbReference>
<dbReference type="Gene3D" id="1.20.120.330">
    <property type="entry name" value="Nucleotidyltransferases domain 2"/>
    <property type="match status" value="1"/>
</dbReference>
<dbReference type="SUPFAM" id="SSF56014">
    <property type="entry name" value="Nitrite and sulphite reductase 4Fe-4S domain-like"/>
    <property type="match status" value="2"/>
</dbReference>
<dbReference type="PANTHER" id="PTHR32439">
    <property type="entry name" value="FERREDOXIN--NITRITE REDUCTASE, CHLOROPLASTIC"/>
    <property type="match status" value="1"/>
</dbReference>
<evidence type="ECO:0000259" key="8">
    <source>
        <dbReference type="Pfam" id="PF03460"/>
    </source>
</evidence>
<keyword evidence="4" id="KW-0560">Oxidoreductase</keyword>
<reference evidence="10 11" key="1">
    <citation type="submission" date="2016-10" db="EMBL/GenBank/DDBJ databases">
        <authorList>
            <person name="de Groot N.N."/>
        </authorList>
    </citation>
    <scope>NUCLEOTIDE SEQUENCE [LARGE SCALE GENOMIC DNA]</scope>
    <source>
        <strain>GEY</strain>
        <strain evidence="11">DSM 9560</strain>
    </source>
</reference>
<dbReference type="GO" id="GO:0051539">
    <property type="term" value="F:4 iron, 4 sulfur cluster binding"/>
    <property type="evidence" value="ECO:0007669"/>
    <property type="project" value="UniProtKB-KW"/>
</dbReference>
<evidence type="ECO:0000313" key="11">
    <source>
        <dbReference type="Proteomes" id="UP000199513"/>
    </source>
</evidence>
<accession>A0A1I2ITE4</accession>
<dbReference type="OrthoDB" id="9803707at2"/>
<dbReference type="InterPro" id="IPR045854">
    <property type="entry name" value="NO2/SO3_Rdtase_4Fe4S_sf"/>
</dbReference>
<feature type="domain" description="Nitrite/sulphite reductase 4Fe-4S" evidence="7">
    <location>
        <begin position="124"/>
        <end position="278"/>
    </location>
</feature>
<evidence type="ECO:0000259" key="9">
    <source>
        <dbReference type="Pfam" id="PF05168"/>
    </source>
</evidence>
<dbReference type="InterPro" id="IPR051329">
    <property type="entry name" value="NIR_SIR_4Fe-4S"/>
</dbReference>
<evidence type="ECO:0000256" key="3">
    <source>
        <dbReference type="ARBA" id="ARBA00022723"/>
    </source>
</evidence>
<feature type="domain" description="HEPN" evidence="9">
    <location>
        <begin position="598"/>
        <end position="660"/>
    </location>
</feature>
<dbReference type="RefSeq" id="WP_091548652.1">
    <property type="nucleotide sequence ID" value="NZ_FONY01000034.1"/>
</dbReference>
<dbReference type="GO" id="GO:0046872">
    <property type="term" value="F:metal ion binding"/>
    <property type="evidence" value="ECO:0007669"/>
    <property type="project" value="UniProtKB-KW"/>
</dbReference>
<dbReference type="InterPro" id="IPR007842">
    <property type="entry name" value="HEPN_dom"/>
</dbReference>
<dbReference type="InterPro" id="IPR005117">
    <property type="entry name" value="NiRdtase/SiRdtase_haem-b_fer"/>
</dbReference>
<dbReference type="SUPFAM" id="SSF55124">
    <property type="entry name" value="Nitrite/Sulfite reductase N-terminal domain-like"/>
    <property type="match status" value="2"/>
</dbReference>
<organism evidence="10 11">
    <name type="scientific">Thermoflexibacter ruber</name>
    <dbReference type="NCBI Taxonomy" id="1003"/>
    <lineage>
        <taxon>Bacteria</taxon>
        <taxon>Pseudomonadati</taxon>
        <taxon>Bacteroidota</taxon>
        <taxon>Cytophagia</taxon>
        <taxon>Cytophagales</taxon>
        <taxon>Thermoflexibacteraceae</taxon>
        <taxon>Thermoflexibacter</taxon>
    </lineage>
</organism>
<dbReference type="Pfam" id="PF05168">
    <property type="entry name" value="HEPN"/>
    <property type="match status" value="1"/>
</dbReference>
<keyword evidence="2" id="KW-0349">Heme</keyword>
<evidence type="ECO:0000256" key="1">
    <source>
        <dbReference type="ARBA" id="ARBA00022485"/>
    </source>
</evidence>
<feature type="domain" description="Nitrite/Sulfite reductase ferredoxin-like" evidence="8">
    <location>
        <begin position="49"/>
        <end position="115"/>
    </location>
</feature>
<evidence type="ECO:0000256" key="6">
    <source>
        <dbReference type="ARBA" id="ARBA00023014"/>
    </source>
</evidence>
<evidence type="ECO:0000256" key="5">
    <source>
        <dbReference type="ARBA" id="ARBA00023004"/>
    </source>
</evidence>
<dbReference type="InterPro" id="IPR036136">
    <property type="entry name" value="Nit/Sulf_reduc_fer-like_dom_sf"/>
</dbReference>
<dbReference type="GO" id="GO:0020037">
    <property type="term" value="F:heme binding"/>
    <property type="evidence" value="ECO:0007669"/>
    <property type="project" value="InterPro"/>
</dbReference>
<evidence type="ECO:0000259" key="7">
    <source>
        <dbReference type="Pfam" id="PF01077"/>
    </source>
</evidence>
<protein>
    <submittedName>
        <fullName evidence="10">Sulfite reductase (Ferredoxin)</fullName>
    </submittedName>
</protein>
<dbReference type="GO" id="GO:0016491">
    <property type="term" value="F:oxidoreductase activity"/>
    <property type="evidence" value="ECO:0007669"/>
    <property type="project" value="UniProtKB-KW"/>
</dbReference>
<dbReference type="InterPro" id="IPR006067">
    <property type="entry name" value="NO2/SO3_Rdtase_4Fe4S_dom"/>
</dbReference>
<dbReference type="Gene3D" id="3.30.413.10">
    <property type="entry name" value="Sulfite Reductase Hemoprotein, domain 1"/>
    <property type="match status" value="2"/>
</dbReference>
<dbReference type="Pfam" id="PF01077">
    <property type="entry name" value="NIR_SIR"/>
    <property type="match status" value="2"/>
</dbReference>
<dbReference type="EMBL" id="FONY01000034">
    <property type="protein sequence ID" value="SFF43781.1"/>
    <property type="molecule type" value="Genomic_DNA"/>
</dbReference>
<keyword evidence="1" id="KW-0004">4Fe-4S</keyword>
<proteinExistence type="predicted"/>
<evidence type="ECO:0000256" key="2">
    <source>
        <dbReference type="ARBA" id="ARBA00022617"/>
    </source>
</evidence>
<name>A0A1I2ITE4_9BACT</name>
<keyword evidence="6" id="KW-0411">Iron-sulfur</keyword>